<comment type="caution">
    <text evidence="2">The sequence shown here is derived from an EMBL/GenBank/DDBJ whole genome shotgun (WGS) entry which is preliminary data.</text>
</comment>
<gene>
    <name evidence="2" type="ORF">H5411_46395</name>
</gene>
<sequence>MASTVGRKRRSLFIGLVVLALFVASVGIAITASDGLPGKPTTVVKAAFADVGALRSGDDVRIGGVRVGQVGDINLVGNQAVVELKFDGDKP</sequence>
<evidence type="ECO:0000313" key="2">
    <source>
        <dbReference type="EMBL" id="MBB2506518.1"/>
    </source>
</evidence>
<proteinExistence type="predicted"/>
<dbReference type="EMBL" id="JACJHR010000223">
    <property type="protein sequence ID" value="MBB2506518.1"/>
    <property type="molecule type" value="Genomic_DNA"/>
</dbReference>
<feature type="domain" description="Mce/MlaD" evidence="1">
    <location>
        <begin position="41"/>
        <end position="87"/>
    </location>
</feature>
<dbReference type="PANTHER" id="PTHR33371:SF4">
    <property type="entry name" value="INTERMEMBRANE PHOSPHOLIPID TRANSPORT SYSTEM BINDING PROTEIN MLAD"/>
    <property type="match status" value="1"/>
</dbReference>
<dbReference type="Proteomes" id="UP000550260">
    <property type="component" value="Unassembled WGS sequence"/>
</dbReference>
<protein>
    <submittedName>
        <fullName evidence="2">MCE family protein</fullName>
    </submittedName>
</protein>
<name>A0A8E1WAH4_9PSEU</name>
<evidence type="ECO:0000313" key="3">
    <source>
        <dbReference type="Proteomes" id="UP000550260"/>
    </source>
</evidence>
<dbReference type="InterPro" id="IPR052336">
    <property type="entry name" value="MlaD_Phospholipid_Transporter"/>
</dbReference>
<accession>A0A8E1WAH4</accession>
<feature type="non-terminal residue" evidence="2">
    <location>
        <position position="91"/>
    </location>
</feature>
<dbReference type="PANTHER" id="PTHR33371">
    <property type="entry name" value="INTERMEMBRANE PHOSPHOLIPID TRANSPORT SYSTEM BINDING PROTEIN MLAD-RELATED"/>
    <property type="match status" value="1"/>
</dbReference>
<dbReference type="AlphaFoldDB" id="A0A8E1WAH4"/>
<dbReference type="Pfam" id="PF02470">
    <property type="entry name" value="MlaD"/>
    <property type="match status" value="1"/>
</dbReference>
<dbReference type="InterPro" id="IPR003399">
    <property type="entry name" value="Mce/MlaD"/>
</dbReference>
<evidence type="ECO:0000259" key="1">
    <source>
        <dbReference type="Pfam" id="PF02470"/>
    </source>
</evidence>
<dbReference type="RefSeq" id="WP_183128014.1">
    <property type="nucleotide sequence ID" value="NZ_JACJHR010000223.1"/>
</dbReference>
<reference evidence="2 3" key="1">
    <citation type="submission" date="2020-08" db="EMBL/GenBank/DDBJ databases">
        <title>Amycolatopsis echigonensis JCM 21831.</title>
        <authorList>
            <person name="Tedsree N."/>
            <person name="Kuncharoen N."/>
            <person name="Likhitwitayawuid K."/>
            <person name="Tanasupawat S."/>
        </authorList>
    </citation>
    <scope>NUCLEOTIDE SEQUENCE [LARGE SCALE GENOMIC DNA]</scope>
    <source>
        <strain evidence="2 3">JCM 21831</strain>
    </source>
</reference>
<organism evidence="2 3">
    <name type="scientific">Amycolatopsis echigonensis</name>
    <dbReference type="NCBI Taxonomy" id="2576905"/>
    <lineage>
        <taxon>Bacteria</taxon>
        <taxon>Bacillati</taxon>
        <taxon>Actinomycetota</taxon>
        <taxon>Actinomycetes</taxon>
        <taxon>Pseudonocardiales</taxon>
        <taxon>Pseudonocardiaceae</taxon>
        <taxon>Amycolatopsis</taxon>
    </lineage>
</organism>